<reference evidence="2" key="1">
    <citation type="journal article" date="2023" name="Mol. Biol. Evol.">
        <title>Third-Generation Sequencing Reveals the Adaptive Role of the Epigenome in Three Deep-Sea Polychaetes.</title>
        <authorList>
            <person name="Perez M."/>
            <person name="Aroh O."/>
            <person name="Sun Y."/>
            <person name="Lan Y."/>
            <person name="Juniper S.K."/>
            <person name="Young C.R."/>
            <person name="Angers B."/>
            <person name="Qian P.Y."/>
        </authorList>
    </citation>
    <scope>NUCLEOTIDE SEQUENCE</scope>
    <source>
        <strain evidence="2">P08H-3</strain>
    </source>
</reference>
<dbReference type="EMBL" id="JAODUP010000523">
    <property type="protein sequence ID" value="KAK2147986.1"/>
    <property type="molecule type" value="Genomic_DNA"/>
</dbReference>
<keyword evidence="3" id="KW-1185">Reference proteome</keyword>
<evidence type="ECO:0000313" key="2">
    <source>
        <dbReference type="EMBL" id="KAK2147986.1"/>
    </source>
</evidence>
<name>A0AAD9MY39_9ANNE</name>
<organism evidence="2 3">
    <name type="scientific">Paralvinella palmiformis</name>
    <dbReference type="NCBI Taxonomy" id="53620"/>
    <lineage>
        <taxon>Eukaryota</taxon>
        <taxon>Metazoa</taxon>
        <taxon>Spiralia</taxon>
        <taxon>Lophotrochozoa</taxon>
        <taxon>Annelida</taxon>
        <taxon>Polychaeta</taxon>
        <taxon>Sedentaria</taxon>
        <taxon>Canalipalpata</taxon>
        <taxon>Terebellida</taxon>
        <taxon>Terebelliformia</taxon>
        <taxon>Alvinellidae</taxon>
        <taxon>Paralvinella</taxon>
    </lineage>
</organism>
<accession>A0AAD9MY39</accession>
<protein>
    <submittedName>
        <fullName evidence="2">Uncharacterized protein</fullName>
    </submittedName>
</protein>
<proteinExistence type="predicted"/>
<evidence type="ECO:0000256" key="1">
    <source>
        <dbReference type="SAM" id="MobiDB-lite"/>
    </source>
</evidence>
<evidence type="ECO:0000313" key="3">
    <source>
        <dbReference type="Proteomes" id="UP001208570"/>
    </source>
</evidence>
<dbReference type="AlphaFoldDB" id="A0AAD9MY39"/>
<gene>
    <name evidence="2" type="ORF">LSH36_523g01018</name>
</gene>
<sequence length="147" mass="16464">MSLYGCRSPRGGGGGGANRTSGVIRAGEQSLRRYDVLKRLSLFLKGYEALRSELRKCARILRNTNHPDISNQSPFVDERVIVLPPPPNRTHQWRRRLLLSGRAIVVVLPVSRRQNAPSDRSRPPPTLRRNPPLVSCAAVDVKSRFTC</sequence>
<dbReference type="Proteomes" id="UP001208570">
    <property type="component" value="Unassembled WGS sequence"/>
</dbReference>
<comment type="caution">
    <text evidence="2">The sequence shown here is derived from an EMBL/GenBank/DDBJ whole genome shotgun (WGS) entry which is preliminary data.</text>
</comment>
<feature type="region of interest" description="Disordered" evidence="1">
    <location>
        <begin position="1"/>
        <end position="21"/>
    </location>
</feature>